<sequence>MEIISDGRDCTLKVDKGTLIVRMTRFYHGLSRKKAQSWSGDGNLNQTRFVLKTRSNEKLKVEVDKCLAQSDKF</sequence>
<protein>
    <submittedName>
        <fullName evidence="1">Uncharacterized protein</fullName>
    </submittedName>
</protein>
<accession>A0AA38WPB7</accession>
<evidence type="ECO:0000313" key="2">
    <source>
        <dbReference type="Proteomes" id="UP001172457"/>
    </source>
</evidence>
<evidence type="ECO:0000313" key="1">
    <source>
        <dbReference type="EMBL" id="KAJ9557029.1"/>
    </source>
</evidence>
<dbReference type="Proteomes" id="UP001172457">
    <property type="component" value="Chromosome 3"/>
</dbReference>
<gene>
    <name evidence="1" type="ORF">OSB04_011643</name>
</gene>
<comment type="caution">
    <text evidence="1">The sequence shown here is derived from an EMBL/GenBank/DDBJ whole genome shotgun (WGS) entry which is preliminary data.</text>
</comment>
<keyword evidence="2" id="KW-1185">Reference proteome</keyword>
<reference evidence="1" key="1">
    <citation type="submission" date="2023-03" db="EMBL/GenBank/DDBJ databases">
        <title>Chromosome-scale reference genome and RAD-based genetic map of yellow starthistle (Centaurea solstitialis) reveal putative structural variation and QTLs associated with invader traits.</title>
        <authorList>
            <person name="Reatini B."/>
            <person name="Cang F.A."/>
            <person name="Jiang Q."/>
            <person name="Mckibben M.T.W."/>
            <person name="Barker M.S."/>
            <person name="Rieseberg L.H."/>
            <person name="Dlugosch K.M."/>
        </authorList>
    </citation>
    <scope>NUCLEOTIDE SEQUENCE</scope>
    <source>
        <strain evidence="1">CAN-66</strain>
        <tissue evidence="1">Leaf</tissue>
    </source>
</reference>
<proteinExistence type="predicted"/>
<name>A0AA38WPB7_9ASTR</name>
<organism evidence="1 2">
    <name type="scientific">Centaurea solstitialis</name>
    <name type="common">yellow star-thistle</name>
    <dbReference type="NCBI Taxonomy" id="347529"/>
    <lineage>
        <taxon>Eukaryota</taxon>
        <taxon>Viridiplantae</taxon>
        <taxon>Streptophyta</taxon>
        <taxon>Embryophyta</taxon>
        <taxon>Tracheophyta</taxon>
        <taxon>Spermatophyta</taxon>
        <taxon>Magnoliopsida</taxon>
        <taxon>eudicotyledons</taxon>
        <taxon>Gunneridae</taxon>
        <taxon>Pentapetalae</taxon>
        <taxon>asterids</taxon>
        <taxon>campanulids</taxon>
        <taxon>Asterales</taxon>
        <taxon>Asteraceae</taxon>
        <taxon>Carduoideae</taxon>
        <taxon>Cardueae</taxon>
        <taxon>Centaureinae</taxon>
        <taxon>Centaurea</taxon>
    </lineage>
</organism>
<dbReference type="EMBL" id="JARYMX010000003">
    <property type="protein sequence ID" value="KAJ9557029.1"/>
    <property type="molecule type" value="Genomic_DNA"/>
</dbReference>
<dbReference type="AlphaFoldDB" id="A0AA38WPB7"/>